<accession>A0A1J4JU69</accession>
<name>A0A1J4JU69_9EUKA</name>
<comment type="caution">
    <text evidence="1">The sequence shown here is derived from an EMBL/GenBank/DDBJ whole genome shotgun (WGS) entry which is preliminary data.</text>
</comment>
<evidence type="ECO:0000313" key="1">
    <source>
        <dbReference type="EMBL" id="OHT02681.1"/>
    </source>
</evidence>
<proteinExistence type="predicted"/>
<dbReference type="AlphaFoldDB" id="A0A1J4JU69"/>
<protein>
    <submittedName>
        <fullName evidence="1">Uncharacterized protein</fullName>
    </submittedName>
</protein>
<keyword evidence="2" id="KW-1185">Reference proteome</keyword>
<gene>
    <name evidence="1" type="ORF">TRFO_30180</name>
</gene>
<dbReference type="GeneID" id="94841901"/>
<dbReference type="Proteomes" id="UP000179807">
    <property type="component" value="Unassembled WGS sequence"/>
</dbReference>
<dbReference type="RefSeq" id="XP_068355817.1">
    <property type="nucleotide sequence ID" value="XM_068507197.1"/>
</dbReference>
<dbReference type="EMBL" id="MLAK01000858">
    <property type="protein sequence ID" value="OHT02681.1"/>
    <property type="molecule type" value="Genomic_DNA"/>
</dbReference>
<organism evidence="1 2">
    <name type="scientific">Tritrichomonas foetus</name>
    <dbReference type="NCBI Taxonomy" id="1144522"/>
    <lineage>
        <taxon>Eukaryota</taxon>
        <taxon>Metamonada</taxon>
        <taxon>Parabasalia</taxon>
        <taxon>Tritrichomonadida</taxon>
        <taxon>Tritrichomonadidae</taxon>
        <taxon>Tritrichomonas</taxon>
    </lineage>
</organism>
<sequence length="519" mass="60271">MRKPRVPIENGVTRYLKEHKGAESNVITELFIHQDIVSSIRNEVPELLDYVNENIEQLLEFALVDVNGGHNRIMAARNISTAFSGTSQALKKQLINNGQFKKYMVNYIHQQKFCPTGSIHWGKIMSSFAIRQEFMFFNDDSLPEIIDVLIDRIDLNGFQDLLTNLLCQNLKSYNCKITKDQIFMKIAVTAADWMREYKEYKKTQNKCNNSNSEKMKMIEVVQNDSEEDGGEDHKEFMEKLFVKVHKLLSVVSAVYNDLNELDFSDENLFQIIYNITEATLAYLDQKTVFNTGIHSLTLILKCHPMIDTIYDSRSPETPPVSYLTVQKYLKNRGKRFYRELGLYDMKIKPNMSLDSDNIHTILHSFPVFWAAGMKKLAPLIFRTEGYLPSRFGITMMSKLMNMSENYPAKFKIFIKENKIIQRLMKHLPPIPNTEEDKNIPVTSLNPFMLQLAEFISIKTELTLYDFVDGECDITFKKVKSVMLDIQDKDLADRFSKFICEHVGKYNNLVSEMVYEINKI</sequence>
<dbReference type="VEuPathDB" id="TrichDB:TRFO_30180"/>
<evidence type="ECO:0000313" key="2">
    <source>
        <dbReference type="Proteomes" id="UP000179807"/>
    </source>
</evidence>
<reference evidence="1" key="1">
    <citation type="submission" date="2016-10" db="EMBL/GenBank/DDBJ databases">
        <authorList>
            <person name="Benchimol M."/>
            <person name="Almeida L.G."/>
            <person name="Vasconcelos A.T."/>
            <person name="Perreira-Neves A."/>
            <person name="Rosa I.A."/>
            <person name="Tasca T."/>
            <person name="Bogo M.R."/>
            <person name="de Souza W."/>
        </authorList>
    </citation>
    <scope>NUCLEOTIDE SEQUENCE [LARGE SCALE GENOMIC DNA]</scope>
    <source>
        <strain evidence="1">K</strain>
    </source>
</reference>